<sequence length="114" mass="12339">DSLPPTVEIIHPKEGRIYLFGSLRGERIFGNVTLIIGKLNISVNADDGDGVGVSLVLFNYGNETGYDNDGSDGWTDTNGYPHFGQITISVQAVDEMGHISEPVQRDVIVYSLGL</sequence>
<organism evidence="1">
    <name type="scientific">marine sediment metagenome</name>
    <dbReference type="NCBI Taxonomy" id="412755"/>
    <lineage>
        <taxon>unclassified sequences</taxon>
        <taxon>metagenomes</taxon>
        <taxon>ecological metagenomes</taxon>
    </lineage>
</organism>
<gene>
    <name evidence="1" type="ORF">S01H1_53311</name>
</gene>
<dbReference type="AlphaFoldDB" id="X0WF72"/>
<evidence type="ECO:0008006" key="2">
    <source>
        <dbReference type="Google" id="ProtNLM"/>
    </source>
</evidence>
<feature type="non-terminal residue" evidence="1">
    <location>
        <position position="1"/>
    </location>
</feature>
<name>X0WF72_9ZZZZ</name>
<comment type="caution">
    <text evidence="1">The sequence shown here is derived from an EMBL/GenBank/DDBJ whole genome shotgun (WGS) entry which is preliminary data.</text>
</comment>
<evidence type="ECO:0000313" key="1">
    <source>
        <dbReference type="EMBL" id="GAG23168.1"/>
    </source>
</evidence>
<dbReference type="InterPro" id="IPR013783">
    <property type="entry name" value="Ig-like_fold"/>
</dbReference>
<reference evidence="1" key="1">
    <citation type="journal article" date="2014" name="Front. Microbiol.">
        <title>High frequency of phylogenetically diverse reductive dehalogenase-homologous genes in deep subseafloor sedimentary metagenomes.</title>
        <authorList>
            <person name="Kawai M."/>
            <person name="Futagami T."/>
            <person name="Toyoda A."/>
            <person name="Takaki Y."/>
            <person name="Nishi S."/>
            <person name="Hori S."/>
            <person name="Arai W."/>
            <person name="Tsubouchi T."/>
            <person name="Morono Y."/>
            <person name="Uchiyama I."/>
            <person name="Ito T."/>
            <person name="Fujiyama A."/>
            <person name="Inagaki F."/>
            <person name="Takami H."/>
        </authorList>
    </citation>
    <scope>NUCLEOTIDE SEQUENCE</scope>
    <source>
        <strain evidence="1">Expedition CK06-06</strain>
    </source>
</reference>
<protein>
    <recommendedName>
        <fullName evidence="2">Bacterial Ig-like domain-containing protein</fullName>
    </recommendedName>
</protein>
<accession>X0WF72</accession>
<proteinExistence type="predicted"/>
<dbReference type="EMBL" id="BARS01034519">
    <property type="protein sequence ID" value="GAG23168.1"/>
    <property type="molecule type" value="Genomic_DNA"/>
</dbReference>
<dbReference type="Gene3D" id="2.60.40.10">
    <property type="entry name" value="Immunoglobulins"/>
    <property type="match status" value="1"/>
</dbReference>